<evidence type="ECO:0000313" key="3">
    <source>
        <dbReference type="EMBL" id="CUS11349.1"/>
    </source>
</evidence>
<feature type="domain" description="SAP" evidence="2">
    <location>
        <begin position="1"/>
        <end position="34"/>
    </location>
</feature>
<proteinExistence type="predicted"/>
<gene>
    <name evidence="3" type="ORF">GSTUAT00004551001</name>
</gene>
<feature type="compositionally biased region" description="Basic and acidic residues" evidence="1">
    <location>
        <begin position="9"/>
        <end position="26"/>
    </location>
</feature>
<dbReference type="PROSITE" id="PS50800">
    <property type="entry name" value="SAP"/>
    <property type="match status" value="1"/>
</dbReference>
<dbReference type="Proteomes" id="UP001412239">
    <property type="component" value="Unassembled WGS sequence"/>
</dbReference>
<dbReference type="InterPro" id="IPR036361">
    <property type="entry name" value="SAP_dom_sf"/>
</dbReference>
<evidence type="ECO:0000256" key="1">
    <source>
        <dbReference type="SAM" id="MobiDB-lite"/>
    </source>
</evidence>
<dbReference type="InterPro" id="IPR003034">
    <property type="entry name" value="SAP_dom"/>
</dbReference>
<keyword evidence="4" id="KW-1185">Reference proteome</keyword>
<sequence length="300" mass="33398">MSSKHRRLQRECKEKGLSAGGKTKDLIKRLESKMREDSAGPAETVGEGAECAAILVTETAIAEEEMMKGLAKEALEVALNEDDLCVDGDNNGNMFVGNKVGLRYAVSPAKVAKLEQKSKQLKEKIHDLKSDTALLEGRVRLLSLSPQSHNSVRHRYISTYNRDIRRTPTDTDFKFIQLGNQEAHGGDAVADCLLYTETNPRDDFASFIELYGLHPDVVGRLKLLQTLNLLNLHATARTSNPQPCHDHFFSLFPVFITQFATKGRGFMEGYIEDQFSVVNHAYWACFKCYDSVAGEVGACH</sequence>
<reference evidence="3" key="1">
    <citation type="submission" date="2015-10" db="EMBL/GenBank/DDBJ databases">
        <authorList>
            <person name="Regsiter A."/>
            <person name="william w."/>
        </authorList>
    </citation>
    <scope>NUCLEOTIDE SEQUENCE</scope>
    <source>
        <strain evidence="3">Montdore</strain>
    </source>
</reference>
<dbReference type="Gene3D" id="1.10.720.30">
    <property type="entry name" value="SAP domain"/>
    <property type="match status" value="1"/>
</dbReference>
<accession>A0A292PUX3</accession>
<protein>
    <recommendedName>
        <fullName evidence="2">SAP domain-containing protein</fullName>
    </recommendedName>
</protein>
<evidence type="ECO:0000313" key="4">
    <source>
        <dbReference type="Proteomes" id="UP001412239"/>
    </source>
</evidence>
<feature type="region of interest" description="Disordered" evidence="1">
    <location>
        <begin position="1"/>
        <end position="26"/>
    </location>
</feature>
<dbReference type="EMBL" id="LN891024">
    <property type="protein sequence ID" value="CUS11349.1"/>
    <property type="molecule type" value="Genomic_DNA"/>
</dbReference>
<name>A0A292PUX3_9PEZI</name>
<organism evidence="3 4">
    <name type="scientific">Tuber aestivum</name>
    <name type="common">summer truffle</name>
    <dbReference type="NCBI Taxonomy" id="59557"/>
    <lineage>
        <taxon>Eukaryota</taxon>
        <taxon>Fungi</taxon>
        <taxon>Dikarya</taxon>
        <taxon>Ascomycota</taxon>
        <taxon>Pezizomycotina</taxon>
        <taxon>Pezizomycetes</taxon>
        <taxon>Pezizales</taxon>
        <taxon>Tuberaceae</taxon>
        <taxon>Tuber</taxon>
    </lineage>
</organism>
<evidence type="ECO:0000259" key="2">
    <source>
        <dbReference type="PROSITE" id="PS50800"/>
    </source>
</evidence>
<dbReference type="AlphaFoldDB" id="A0A292PUX3"/>